<evidence type="ECO:0000313" key="1">
    <source>
        <dbReference type="EMBL" id="TLU64590.1"/>
    </source>
</evidence>
<dbReference type="EMBL" id="VCBC01000010">
    <property type="protein sequence ID" value="TLU64590.1"/>
    <property type="molecule type" value="Genomic_DNA"/>
</dbReference>
<dbReference type="OrthoDB" id="6320601at2"/>
<dbReference type="AlphaFoldDB" id="A0A5R9IGD3"/>
<sequence>MEYIQGKTMKKVILAVALGVALASPYLIGFKAEEHIKDSYAKVSSNPAFDIEITRYDRGYLNSTAHIAFTMPVEVEAGVIETLTFESEHQVQHGPILWTADGLGFGLADSQMIVGLPTDFKQEIINIDDIASDSLTSFARTSFGGSTYSTITIKPTTLELQDSNLELLAGELHSTITPEGKVTGTGQWQGMKIIESGVEVFVIGATKLDVDQTYILGDVFSPTSLGVGTGNFSISHIRVNGETPDASMNIQDISLVSDSYVEENLLAATVTVKAKSLSIAMQEFSDFNYSMSMDKLNVNVLSELQKLLVNVQSDDPQQQQMLMMEIQQQLPKLLADNPRIAIDNLGVTTSEGDIVSDLLITIDPQKFDAANPMSMMFALQADAKGSAPSAFFEKLGMQENIDALKQQGMVVQDAEQLTFKFSFSDGQALINGVAIPLG</sequence>
<name>A0A5R9IGD3_9GAMM</name>
<reference evidence="1 2" key="1">
    <citation type="submission" date="2019-05" db="EMBL/GenBank/DDBJ databases">
        <title>Genome sequences of Thalassotalea litorea 1K03283.</title>
        <authorList>
            <person name="Zhang D."/>
        </authorList>
    </citation>
    <scope>NUCLEOTIDE SEQUENCE [LARGE SCALE GENOMIC DNA]</scope>
    <source>
        <strain evidence="1 2">MCCC 1K03283</strain>
    </source>
</reference>
<gene>
    <name evidence="1" type="ORF">FE810_10880</name>
</gene>
<organism evidence="1 2">
    <name type="scientific">Thalassotalea litorea</name>
    <dbReference type="NCBI Taxonomy" id="2020715"/>
    <lineage>
        <taxon>Bacteria</taxon>
        <taxon>Pseudomonadati</taxon>
        <taxon>Pseudomonadota</taxon>
        <taxon>Gammaproteobacteria</taxon>
        <taxon>Alteromonadales</taxon>
        <taxon>Colwelliaceae</taxon>
        <taxon>Thalassotalea</taxon>
    </lineage>
</organism>
<proteinExistence type="predicted"/>
<dbReference type="Pfam" id="PF06097">
    <property type="entry name" value="DUF945"/>
    <property type="match status" value="1"/>
</dbReference>
<dbReference type="InterPro" id="IPR010352">
    <property type="entry name" value="DUF945"/>
</dbReference>
<dbReference type="Proteomes" id="UP000307790">
    <property type="component" value="Unassembled WGS sequence"/>
</dbReference>
<keyword evidence="2" id="KW-1185">Reference proteome</keyword>
<protein>
    <submittedName>
        <fullName evidence="1">DUF945 domain-containing protein</fullName>
    </submittedName>
</protein>
<evidence type="ECO:0000313" key="2">
    <source>
        <dbReference type="Proteomes" id="UP000307790"/>
    </source>
</evidence>
<accession>A0A5R9IGD3</accession>
<comment type="caution">
    <text evidence="1">The sequence shown here is derived from an EMBL/GenBank/DDBJ whole genome shotgun (WGS) entry which is preliminary data.</text>
</comment>